<sequence>VPQHHTNPPPKSPSTAEKVPPLTEDEAIVRDFGYSTPEEIELHKRINKHVNGYLKKNCGIKGGVKVYTKKEAWKVSSRPAL</sequence>
<dbReference type="EMBL" id="BKCJ011872554">
    <property type="protein sequence ID" value="GFD60028.1"/>
    <property type="molecule type" value="Genomic_DNA"/>
</dbReference>
<name>A0A699XQ26_TANCI</name>
<feature type="non-terminal residue" evidence="2">
    <location>
        <position position="81"/>
    </location>
</feature>
<evidence type="ECO:0000256" key="1">
    <source>
        <dbReference type="SAM" id="MobiDB-lite"/>
    </source>
</evidence>
<gene>
    <name evidence="2" type="ORF">Tci_931997</name>
</gene>
<dbReference type="AlphaFoldDB" id="A0A699XQ26"/>
<organism evidence="2">
    <name type="scientific">Tanacetum cinerariifolium</name>
    <name type="common">Dalmatian daisy</name>
    <name type="synonym">Chrysanthemum cinerariifolium</name>
    <dbReference type="NCBI Taxonomy" id="118510"/>
    <lineage>
        <taxon>Eukaryota</taxon>
        <taxon>Viridiplantae</taxon>
        <taxon>Streptophyta</taxon>
        <taxon>Embryophyta</taxon>
        <taxon>Tracheophyta</taxon>
        <taxon>Spermatophyta</taxon>
        <taxon>Magnoliopsida</taxon>
        <taxon>eudicotyledons</taxon>
        <taxon>Gunneridae</taxon>
        <taxon>Pentapetalae</taxon>
        <taxon>asterids</taxon>
        <taxon>campanulids</taxon>
        <taxon>Asterales</taxon>
        <taxon>Asteraceae</taxon>
        <taxon>Asteroideae</taxon>
        <taxon>Anthemideae</taxon>
        <taxon>Anthemidinae</taxon>
        <taxon>Tanacetum</taxon>
    </lineage>
</organism>
<proteinExistence type="predicted"/>
<feature type="region of interest" description="Disordered" evidence="1">
    <location>
        <begin position="1"/>
        <end position="23"/>
    </location>
</feature>
<protein>
    <submittedName>
        <fullName evidence="2">Uncharacterized protein</fullName>
    </submittedName>
</protein>
<comment type="caution">
    <text evidence="2">The sequence shown here is derived from an EMBL/GenBank/DDBJ whole genome shotgun (WGS) entry which is preliminary data.</text>
</comment>
<reference evidence="2" key="1">
    <citation type="journal article" date="2019" name="Sci. Rep.">
        <title>Draft genome of Tanacetum cinerariifolium, the natural source of mosquito coil.</title>
        <authorList>
            <person name="Yamashiro T."/>
            <person name="Shiraishi A."/>
            <person name="Satake H."/>
            <person name="Nakayama K."/>
        </authorList>
    </citation>
    <scope>NUCLEOTIDE SEQUENCE</scope>
</reference>
<evidence type="ECO:0000313" key="2">
    <source>
        <dbReference type="EMBL" id="GFD60028.1"/>
    </source>
</evidence>
<feature type="non-terminal residue" evidence="2">
    <location>
        <position position="1"/>
    </location>
</feature>
<accession>A0A699XQ26</accession>